<dbReference type="AlphaFoldDB" id="A0A1B1Z0U8"/>
<dbReference type="PANTHER" id="PTHR33744:SF15">
    <property type="entry name" value="CARBOHYDRATE DIACID REGULATOR"/>
    <property type="match status" value="1"/>
</dbReference>
<reference evidence="2 3" key="1">
    <citation type="submission" date="2016-08" db="EMBL/GenBank/DDBJ databases">
        <title>Complete genome sequence of Fictibacillus arsenicus G25-54, a strain with toxicity to nematodes and a potential arsenic-resistance activity.</title>
        <authorList>
            <person name="Zheng Z."/>
        </authorList>
    </citation>
    <scope>NUCLEOTIDE SEQUENCE [LARGE SCALE GENOMIC DNA]</scope>
    <source>
        <strain evidence="2 3">G25-54</strain>
    </source>
</reference>
<dbReference type="PANTHER" id="PTHR33744">
    <property type="entry name" value="CARBOHYDRATE DIACID REGULATOR"/>
    <property type="match status" value="1"/>
</dbReference>
<organism evidence="2 3">
    <name type="scientific">Fictibacillus arsenicus</name>
    <dbReference type="NCBI Taxonomy" id="255247"/>
    <lineage>
        <taxon>Bacteria</taxon>
        <taxon>Bacillati</taxon>
        <taxon>Bacillota</taxon>
        <taxon>Bacilli</taxon>
        <taxon>Bacillales</taxon>
        <taxon>Fictibacillaceae</taxon>
        <taxon>Fictibacillus</taxon>
    </lineage>
</organism>
<accession>A0A1B1Z0U8</accession>
<keyword evidence="3" id="KW-1185">Reference proteome</keyword>
<dbReference type="InterPro" id="IPR009057">
    <property type="entry name" value="Homeodomain-like_sf"/>
</dbReference>
<evidence type="ECO:0000259" key="1">
    <source>
        <dbReference type="Pfam" id="PF13556"/>
    </source>
</evidence>
<dbReference type="InterPro" id="IPR051448">
    <property type="entry name" value="CdaR-like_regulators"/>
</dbReference>
<feature type="domain" description="PucR C-terminal helix-turn-helix" evidence="1">
    <location>
        <begin position="232"/>
        <end position="287"/>
    </location>
</feature>
<dbReference type="InterPro" id="IPR042070">
    <property type="entry name" value="PucR_C-HTH_sf"/>
</dbReference>
<dbReference type="EMBL" id="CP016761">
    <property type="protein sequence ID" value="ANX11063.1"/>
    <property type="molecule type" value="Genomic_DNA"/>
</dbReference>
<dbReference type="Proteomes" id="UP000077412">
    <property type="component" value="Chromosome"/>
</dbReference>
<dbReference type="Gene3D" id="1.10.10.2840">
    <property type="entry name" value="PucR C-terminal helix-turn-helix domain"/>
    <property type="match status" value="1"/>
</dbReference>
<evidence type="ECO:0000313" key="2">
    <source>
        <dbReference type="EMBL" id="ANX11063.1"/>
    </source>
</evidence>
<dbReference type="KEGG" id="far:ABE41_003530"/>
<dbReference type="Pfam" id="PF13556">
    <property type="entry name" value="HTH_30"/>
    <property type="match status" value="1"/>
</dbReference>
<dbReference type="SUPFAM" id="SSF46689">
    <property type="entry name" value="Homeodomain-like"/>
    <property type="match status" value="1"/>
</dbReference>
<gene>
    <name evidence="2" type="ORF">ABE41_003530</name>
</gene>
<dbReference type="OrthoDB" id="9792148at2"/>
<dbReference type="InterPro" id="IPR025736">
    <property type="entry name" value="PucR_C-HTH_dom"/>
</dbReference>
<dbReference type="RefSeq" id="WP_066286558.1">
    <property type="nucleotide sequence ID" value="NZ_CP016761.1"/>
</dbReference>
<evidence type="ECO:0000313" key="3">
    <source>
        <dbReference type="Proteomes" id="UP000077412"/>
    </source>
</evidence>
<protein>
    <recommendedName>
        <fullName evidence="1">PucR C-terminal helix-turn-helix domain-containing protein</fullName>
    </recommendedName>
</protein>
<name>A0A1B1Z0U8_9BACL</name>
<dbReference type="STRING" id="255247.ABE41_003530"/>
<sequence>MLNKLKNHYREALTTDLSNQSGYMWFTTHTGEPFGIKQSALSESEVQLLQSMFDTYENESVLQYTPVQLKWKKILSGENKVNDQGFYRFIHFFSKQPILDYTSFSEAVSGLFPEEAVLLLNEGNKSGVIIETSKQEFNDTPYEALKDTLSTDFYMDLSIYIGLFQSDLALAKEIYDREKNDFLSVKGFLQPKAVYTIADLLPLMLLQTASPNTHKTLTGLLAEWTEEDKETVNTIKVFVECNMNISLAAKKLYIHRNSLQYRVDKFFDRTGIDVKQFKNALSVYMAILSLEQL</sequence>
<proteinExistence type="predicted"/>